<accession>X7YJQ6</accession>
<dbReference type="PATRIC" id="fig|1299334.3.peg.10111"/>
<comment type="caution">
    <text evidence="1">The sequence shown here is derived from an EMBL/GenBank/DDBJ whole genome shotgun (WGS) entry which is preliminary data.</text>
</comment>
<dbReference type="EMBL" id="JAOB01000093">
    <property type="protein sequence ID" value="EUA06625.1"/>
    <property type="molecule type" value="Genomic_DNA"/>
</dbReference>
<organism evidence="1">
    <name type="scientific">Mycobacterium xenopi 4042</name>
    <dbReference type="NCBI Taxonomy" id="1299334"/>
    <lineage>
        <taxon>Bacteria</taxon>
        <taxon>Bacillati</taxon>
        <taxon>Actinomycetota</taxon>
        <taxon>Actinomycetes</taxon>
        <taxon>Mycobacteriales</taxon>
        <taxon>Mycobacteriaceae</taxon>
        <taxon>Mycobacterium</taxon>
    </lineage>
</organism>
<evidence type="ECO:0000313" key="1">
    <source>
        <dbReference type="EMBL" id="EUA06625.1"/>
    </source>
</evidence>
<sequence length="38" mass="4176">MFEPFLRSAAGIDEMTDEQLRQAVAAEVARIIEPPSVS</sequence>
<protein>
    <submittedName>
        <fullName evidence="1">Uncharacterized protein</fullName>
    </submittedName>
</protein>
<name>X7YJQ6_MYCXE</name>
<dbReference type="AlphaFoldDB" id="X7YJQ6"/>
<gene>
    <name evidence="1" type="ORF">I553_0526</name>
</gene>
<proteinExistence type="predicted"/>
<reference evidence="1" key="1">
    <citation type="submission" date="2014-01" db="EMBL/GenBank/DDBJ databases">
        <authorList>
            <person name="Brown-Elliot B."/>
            <person name="Wallace R."/>
            <person name="Lenaerts A."/>
            <person name="Ordway D."/>
            <person name="DeGroote M.A."/>
            <person name="Parker T."/>
            <person name="Sizemore C."/>
            <person name="Tallon L.J."/>
            <person name="Sadzewicz L.K."/>
            <person name="Sengamalay N."/>
            <person name="Fraser C.M."/>
            <person name="Hine E."/>
            <person name="Shefchek K.A."/>
            <person name="Das S.P."/>
            <person name="Tettelin H."/>
        </authorList>
    </citation>
    <scope>NUCLEOTIDE SEQUENCE [LARGE SCALE GENOMIC DNA]</scope>
    <source>
        <strain evidence="1">4042</strain>
    </source>
</reference>